<organism evidence="2 3">
    <name type="scientific">Mytilus coruscus</name>
    <name type="common">Sea mussel</name>
    <dbReference type="NCBI Taxonomy" id="42192"/>
    <lineage>
        <taxon>Eukaryota</taxon>
        <taxon>Metazoa</taxon>
        <taxon>Spiralia</taxon>
        <taxon>Lophotrochozoa</taxon>
        <taxon>Mollusca</taxon>
        <taxon>Bivalvia</taxon>
        <taxon>Autobranchia</taxon>
        <taxon>Pteriomorphia</taxon>
        <taxon>Mytilida</taxon>
        <taxon>Mytiloidea</taxon>
        <taxon>Mytilidae</taxon>
        <taxon>Mytilinae</taxon>
        <taxon>Mytilus</taxon>
    </lineage>
</organism>
<dbReference type="OrthoDB" id="10014409at2759"/>
<accession>A0A6J8EMC3</accession>
<proteinExistence type="predicted"/>
<dbReference type="EMBL" id="CACVKT020009164">
    <property type="protein sequence ID" value="CAC5420695.1"/>
    <property type="molecule type" value="Genomic_DNA"/>
</dbReference>
<dbReference type="AlphaFoldDB" id="A0A6J8EMC3"/>
<feature type="compositionally biased region" description="Polar residues" evidence="1">
    <location>
        <begin position="109"/>
        <end position="121"/>
    </location>
</feature>
<sequence>MQKMNISGDNWLSFRALYEDLTTKVKWEGNFSRDFKEKQGVRQGGVWSPTAYKVFINSLLKIYEENKIGSCIGTIYCGVPTVADTTNNLPTEVTINNYQDKQSQQLSGQTTIKGQTNQVKQSTDKSDYQQLSTTTDRRTINNYQDKQSTDRSDYQQLSGQTIYRQKEWHDTCFDIVLAVTLVAGYELRGWYDTGFDIVLAVTLLTGYAIRGWYDAGFGIVLAVTLVTGYELKDGWCETCFGIVLAVTHVTGYDLRRWYDTGFDIVLAVTLVTGYDLRGWYDTGFAIVLSVTLVKGYDIRGWYDSGFGIVLAVILVTGYELRGWYDTGFYIVLL</sequence>
<evidence type="ECO:0008006" key="4">
    <source>
        <dbReference type="Google" id="ProtNLM"/>
    </source>
</evidence>
<evidence type="ECO:0000256" key="1">
    <source>
        <dbReference type="SAM" id="MobiDB-lite"/>
    </source>
</evidence>
<dbReference type="Proteomes" id="UP000507470">
    <property type="component" value="Unassembled WGS sequence"/>
</dbReference>
<evidence type="ECO:0000313" key="2">
    <source>
        <dbReference type="EMBL" id="CAC5420695.1"/>
    </source>
</evidence>
<reference evidence="2 3" key="1">
    <citation type="submission" date="2020-06" db="EMBL/GenBank/DDBJ databases">
        <authorList>
            <person name="Li R."/>
            <person name="Bekaert M."/>
        </authorList>
    </citation>
    <scope>NUCLEOTIDE SEQUENCE [LARGE SCALE GENOMIC DNA]</scope>
    <source>
        <strain evidence="3">wild</strain>
    </source>
</reference>
<name>A0A6J8EMC3_MYTCO</name>
<gene>
    <name evidence="2" type="ORF">MCOR_52895</name>
</gene>
<keyword evidence="3" id="KW-1185">Reference proteome</keyword>
<protein>
    <recommendedName>
        <fullName evidence="4">Reverse transcriptase domain-containing protein</fullName>
    </recommendedName>
</protein>
<evidence type="ECO:0000313" key="3">
    <source>
        <dbReference type="Proteomes" id="UP000507470"/>
    </source>
</evidence>
<feature type="region of interest" description="Disordered" evidence="1">
    <location>
        <begin position="109"/>
        <end position="132"/>
    </location>
</feature>